<dbReference type="PANTHER" id="PTHR28069">
    <property type="entry name" value="GH20023P"/>
    <property type="match status" value="1"/>
</dbReference>
<protein>
    <recommendedName>
        <fullName evidence="2">Mitochondrial splicing suppressor 51-like C-terminal domain-containing protein</fullName>
    </recommendedName>
</protein>
<sequence>MDEEPTPWAADSIKYEIHQYFSAFVSECNHELSQKGQDACVRNPDLSPGLDCCAICAVTSKKLSTKQSQVIMKRLVSCTKCKKVQYCCEDHIRLDLSIHSKICHTLKLIQEADSIEISPERESLLIDMLMSKIRGLNQDPKDWGPAVSKYFSSVWRSKQPSKMVNAAEQRGASGVVERDQRPAKDTKTKSTNPDTSSASTSSTVPLQAVELAVATSLLSYPMTLLYCLGGVNVRLPGLESARAPKETIRGESSLPSASSSAAPSTSNPSTQKGLTPTLCQLINRFACTAAHPSSHPLVVCVLGASHSAELSHLHMWKILEGCCMGANLCLQFVGPEVLAELHGTEKKLSEKLVATFWKGEYGELVNILLGLNRHGRTKEGTRKDERCGEQVTGLPTCLRLWPDVYVGYNMGLTCQDYSWNSTLKALCSVWKEKMTSSQGIAPFKLPLIVTANTYMEAIMEQEVLCASKGTWRLAAPVMANPFLSLELMQSGTLGNDLYRKNAWLACYEHTMQAAEVKEKKHANKLTSIRNNSKRTKL</sequence>
<comment type="caution">
    <text evidence="3">The sequence shown here is derived from an EMBL/GenBank/DDBJ whole genome shotgun (WGS) entry which is preliminary data.</text>
</comment>
<evidence type="ECO:0000256" key="1">
    <source>
        <dbReference type="SAM" id="MobiDB-lite"/>
    </source>
</evidence>
<gene>
    <name evidence="3" type="ORF">CEUSTIGMA_g3034.t1</name>
</gene>
<name>A0A250WYL0_9CHLO</name>
<feature type="compositionally biased region" description="Low complexity" evidence="1">
    <location>
        <begin position="252"/>
        <end position="269"/>
    </location>
</feature>
<accession>A0A250WYL0</accession>
<feature type="compositionally biased region" description="Polar residues" evidence="1">
    <location>
        <begin position="189"/>
        <end position="203"/>
    </location>
</feature>
<keyword evidence="4" id="KW-1185">Reference proteome</keyword>
<evidence type="ECO:0000259" key="2">
    <source>
        <dbReference type="Pfam" id="PF20179"/>
    </source>
</evidence>
<reference evidence="3 4" key="1">
    <citation type="submission" date="2017-08" db="EMBL/GenBank/DDBJ databases">
        <title>Acidophilic green algal genome provides insights into adaptation to an acidic environment.</title>
        <authorList>
            <person name="Hirooka S."/>
            <person name="Hirose Y."/>
            <person name="Kanesaki Y."/>
            <person name="Higuchi S."/>
            <person name="Fujiwara T."/>
            <person name="Onuma R."/>
            <person name="Era A."/>
            <person name="Ohbayashi R."/>
            <person name="Uzuka A."/>
            <person name="Nozaki H."/>
            <person name="Yoshikawa H."/>
            <person name="Miyagishima S.Y."/>
        </authorList>
    </citation>
    <scope>NUCLEOTIDE SEQUENCE [LARGE SCALE GENOMIC DNA]</scope>
    <source>
        <strain evidence="3 4">NIES-2499</strain>
    </source>
</reference>
<feature type="compositionally biased region" description="Basic and acidic residues" evidence="1">
    <location>
        <begin position="176"/>
        <end position="188"/>
    </location>
</feature>
<evidence type="ECO:0000313" key="3">
    <source>
        <dbReference type="EMBL" id="GAX75590.1"/>
    </source>
</evidence>
<dbReference type="Proteomes" id="UP000232323">
    <property type="component" value="Unassembled WGS sequence"/>
</dbReference>
<feature type="region of interest" description="Disordered" evidence="1">
    <location>
        <begin position="244"/>
        <end position="272"/>
    </location>
</feature>
<dbReference type="SUPFAM" id="SSF144232">
    <property type="entry name" value="HIT/MYND zinc finger-like"/>
    <property type="match status" value="1"/>
</dbReference>
<evidence type="ECO:0000313" key="4">
    <source>
        <dbReference type="Proteomes" id="UP000232323"/>
    </source>
</evidence>
<feature type="domain" description="Mitochondrial splicing suppressor 51-like C-terminal" evidence="2">
    <location>
        <begin position="277"/>
        <end position="485"/>
    </location>
</feature>
<dbReference type="OrthoDB" id="194537at2759"/>
<dbReference type="EMBL" id="BEGY01000013">
    <property type="protein sequence ID" value="GAX75590.1"/>
    <property type="molecule type" value="Genomic_DNA"/>
</dbReference>
<feature type="region of interest" description="Disordered" evidence="1">
    <location>
        <begin position="162"/>
        <end position="203"/>
    </location>
</feature>
<dbReference type="Pfam" id="PF20179">
    <property type="entry name" value="MSS51_C"/>
    <property type="match status" value="1"/>
</dbReference>
<dbReference type="PANTHER" id="PTHR28069:SF2">
    <property type="entry name" value="GH20023P"/>
    <property type="match status" value="1"/>
</dbReference>
<proteinExistence type="predicted"/>
<dbReference type="AlphaFoldDB" id="A0A250WYL0"/>
<organism evidence="3 4">
    <name type="scientific">Chlamydomonas eustigma</name>
    <dbReference type="NCBI Taxonomy" id="1157962"/>
    <lineage>
        <taxon>Eukaryota</taxon>
        <taxon>Viridiplantae</taxon>
        <taxon>Chlorophyta</taxon>
        <taxon>core chlorophytes</taxon>
        <taxon>Chlorophyceae</taxon>
        <taxon>CS clade</taxon>
        <taxon>Chlamydomonadales</taxon>
        <taxon>Chlamydomonadaceae</taxon>
        <taxon>Chlamydomonas</taxon>
    </lineage>
</organism>
<dbReference type="InterPro" id="IPR046824">
    <property type="entry name" value="Mss51-like_C"/>
</dbReference>